<evidence type="ECO:0000313" key="4">
    <source>
        <dbReference type="Proteomes" id="UP000183971"/>
    </source>
</evidence>
<protein>
    <submittedName>
        <fullName evidence="3">Related to hydrolases of the alpha/beta superfamily</fullName>
    </submittedName>
</protein>
<dbReference type="GeneID" id="42052145"/>
<dbReference type="InterPro" id="IPR000073">
    <property type="entry name" value="AB_hydrolase_1"/>
</dbReference>
<dbReference type="PANTHER" id="PTHR47751:SF2">
    <property type="entry name" value="DLTD N-TERMINAL DOMAIN PROTEIN (AFU_ORTHOLOGUE AFUA_8G00380)-RELATED"/>
    <property type="match status" value="1"/>
</dbReference>
<comment type="caution">
    <text evidence="3">The sequence shown here is derived from an EMBL/GenBank/DDBJ whole genome shotgun (WGS) entry which is preliminary data.</text>
</comment>
<name>A0A1L7VTS4_FUSPR</name>
<organism evidence="3 4">
    <name type="scientific">Fusarium proliferatum (strain ET1)</name>
    <name type="common">Orchid endophyte fungus</name>
    <dbReference type="NCBI Taxonomy" id="1227346"/>
    <lineage>
        <taxon>Eukaryota</taxon>
        <taxon>Fungi</taxon>
        <taxon>Dikarya</taxon>
        <taxon>Ascomycota</taxon>
        <taxon>Pezizomycotina</taxon>
        <taxon>Sordariomycetes</taxon>
        <taxon>Hypocreomycetidae</taxon>
        <taxon>Hypocreales</taxon>
        <taxon>Nectriaceae</taxon>
        <taxon>Fusarium</taxon>
        <taxon>Fusarium fujikuroi species complex</taxon>
    </lineage>
</organism>
<dbReference type="PANTHER" id="PTHR47751">
    <property type="entry name" value="SUPERFAMILY HYDROLASE, PUTATIVE (AFU_ORTHOLOGUE AFUA_2G16580)-RELATED"/>
    <property type="match status" value="1"/>
</dbReference>
<dbReference type="VEuPathDB" id="FungiDB:FPRO_07266"/>
<keyword evidence="3" id="KW-0378">Hydrolase</keyword>
<dbReference type="Proteomes" id="UP000183971">
    <property type="component" value="Unassembled WGS sequence"/>
</dbReference>
<dbReference type="AlphaFoldDB" id="A0A1L7VTS4"/>
<dbReference type="EMBL" id="FJOF01000007">
    <property type="protein sequence ID" value="CZR43817.1"/>
    <property type="molecule type" value="Genomic_DNA"/>
</dbReference>
<dbReference type="InterPro" id="IPR029058">
    <property type="entry name" value="AB_hydrolase_fold"/>
</dbReference>
<dbReference type="RefSeq" id="XP_031084408.1">
    <property type="nucleotide sequence ID" value="XM_031218562.1"/>
</dbReference>
<evidence type="ECO:0000256" key="1">
    <source>
        <dbReference type="ARBA" id="ARBA00029464"/>
    </source>
</evidence>
<dbReference type="Gene3D" id="1.10.10.800">
    <property type="match status" value="1"/>
</dbReference>
<keyword evidence="4" id="KW-1185">Reference proteome</keyword>
<dbReference type="InterPro" id="IPR051411">
    <property type="entry name" value="Polyketide_trans_af380"/>
</dbReference>
<dbReference type="SUPFAM" id="SSF53474">
    <property type="entry name" value="alpha/beta-Hydrolases"/>
    <property type="match status" value="1"/>
</dbReference>
<feature type="domain" description="AB hydrolase-1" evidence="2">
    <location>
        <begin position="31"/>
        <end position="281"/>
    </location>
</feature>
<sequence length="293" mass="32231">MASIRDVDITTYDGLNLKGTFYSVGPKRPCIIMTHGFSGHRDHFLPELAAKFNEADYGALVYDNRCWGDSEGLPRAEADPVKQSRDYLDAFNFAAALPDVDPTKIVYWGSSLSGGNAIVAASMNKSLAGIISQVPFVSGGSMARLTAAPKPILVAQRTPNSEIHIPIYPSSVEEVRDGTTKAILKDEGAVEFAAEMARRGYSYDKTATLQSLTNTIMHEPTGVIHHISPTPLLMVLADDDVCTYTHLQLEAFEKALHPKTLRIVKGSGHFDLYYGKRFQEVVDMQLEFLKSIF</sequence>
<proteinExistence type="inferred from homology"/>
<comment type="similarity">
    <text evidence="1">Belongs to the polyketide transferase af380 family.</text>
</comment>
<reference evidence="4" key="1">
    <citation type="journal article" date="2016" name="Genome Biol. Evol.">
        <title>Comparative 'omics' of the Fusarium fujikuroi species complex highlights differences in genetic potential and metabolite synthesis.</title>
        <authorList>
            <person name="Niehaus E.-M."/>
            <person name="Muensterkoetter M."/>
            <person name="Proctor R.H."/>
            <person name="Brown D.W."/>
            <person name="Sharon A."/>
            <person name="Idan Y."/>
            <person name="Oren-Young L."/>
            <person name="Sieber C.M."/>
            <person name="Novak O."/>
            <person name="Pencik A."/>
            <person name="Tarkowska D."/>
            <person name="Hromadova K."/>
            <person name="Freeman S."/>
            <person name="Maymon M."/>
            <person name="Elazar M."/>
            <person name="Youssef S.A."/>
            <person name="El-Shabrawy E.S.M."/>
            <person name="Shalaby A.B.A."/>
            <person name="Houterman P."/>
            <person name="Brock N.L."/>
            <person name="Burkhardt I."/>
            <person name="Tsavkelova E.A."/>
            <person name="Dickschat J.S."/>
            <person name="Galuszka P."/>
            <person name="Gueldener U."/>
            <person name="Tudzynski B."/>
        </authorList>
    </citation>
    <scope>NUCLEOTIDE SEQUENCE [LARGE SCALE GENOMIC DNA]</scope>
    <source>
        <strain evidence="4">ET1</strain>
    </source>
</reference>
<evidence type="ECO:0000259" key="2">
    <source>
        <dbReference type="Pfam" id="PF12697"/>
    </source>
</evidence>
<evidence type="ECO:0000313" key="3">
    <source>
        <dbReference type="EMBL" id="CZR43817.1"/>
    </source>
</evidence>
<dbReference type="Pfam" id="PF12697">
    <property type="entry name" value="Abhydrolase_6"/>
    <property type="match status" value="1"/>
</dbReference>
<dbReference type="GO" id="GO:0016787">
    <property type="term" value="F:hydrolase activity"/>
    <property type="evidence" value="ECO:0007669"/>
    <property type="project" value="UniProtKB-KW"/>
</dbReference>
<dbReference type="Gene3D" id="3.40.50.1820">
    <property type="entry name" value="alpha/beta hydrolase"/>
    <property type="match status" value="1"/>
</dbReference>
<gene>
    <name evidence="3" type="ORF">FPRO_07266</name>
</gene>
<accession>A0A1L7VTS4</accession>